<evidence type="ECO:0000259" key="1">
    <source>
        <dbReference type="Pfam" id="PF14024"/>
    </source>
</evidence>
<accession>A0A1M6HBG0</accession>
<protein>
    <recommendedName>
        <fullName evidence="1">DUF4240 domain-containing protein</fullName>
    </recommendedName>
</protein>
<name>A0A1M6HBG0_9FLAO</name>
<dbReference type="EMBL" id="FQZI01000008">
    <property type="protein sequence ID" value="SHJ19464.1"/>
    <property type="molecule type" value="Genomic_DNA"/>
</dbReference>
<gene>
    <name evidence="2" type="ORF">SAMN05444363_2947</name>
</gene>
<dbReference type="STRING" id="415425.SAMN05444363_2947"/>
<proteinExistence type="predicted"/>
<feature type="domain" description="DUF4240" evidence="1">
    <location>
        <begin position="42"/>
        <end position="165"/>
    </location>
</feature>
<dbReference type="Pfam" id="PF14024">
    <property type="entry name" value="DUF4240"/>
    <property type="match status" value="1"/>
</dbReference>
<organism evidence="2 3">
    <name type="scientific">Flavobacterium terrae</name>
    <dbReference type="NCBI Taxonomy" id="415425"/>
    <lineage>
        <taxon>Bacteria</taxon>
        <taxon>Pseudomonadati</taxon>
        <taxon>Bacteroidota</taxon>
        <taxon>Flavobacteriia</taxon>
        <taxon>Flavobacteriales</taxon>
        <taxon>Flavobacteriaceae</taxon>
        <taxon>Flavobacterium</taxon>
    </lineage>
</organism>
<evidence type="ECO:0000313" key="3">
    <source>
        <dbReference type="Proteomes" id="UP000184488"/>
    </source>
</evidence>
<dbReference type="InterPro" id="IPR025334">
    <property type="entry name" value="DUF4240"/>
</dbReference>
<dbReference type="OrthoDB" id="6200718at2"/>
<evidence type="ECO:0000313" key="2">
    <source>
        <dbReference type="EMBL" id="SHJ19464.1"/>
    </source>
</evidence>
<dbReference type="RefSeq" id="WP_073312237.1">
    <property type="nucleotide sequence ID" value="NZ_FQZI01000008.1"/>
</dbReference>
<dbReference type="AlphaFoldDB" id="A0A1M6HBG0"/>
<keyword evidence="3" id="KW-1185">Reference proteome</keyword>
<dbReference type="PROSITE" id="PS51257">
    <property type="entry name" value="PROKAR_LIPOPROTEIN"/>
    <property type="match status" value="1"/>
</dbReference>
<dbReference type="Proteomes" id="UP000184488">
    <property type="component" value="Unassembled WGS sequence"/>
</dbReference>
<reference evidence="3" key="1">
    <citation type="submission" date="2016-11" db="EMBL/GenBank/DDBJ databases">
        <authorList>
            <person name="Varghese N."/>
            <person name="Submissions S."/>
        </authorList>
    </citation>
    <scope>NUCLEOTIDE SEQUENCE [LARGE SCALE GENOMIC DNA]</scope>
    <source>
        <strain evidence="3">DSM 18829</strain>
    </source>
</reference>
<sequence length="218" mass="25713">MRHKKIFISLVLLTIISCGKTKNDVKKINKIELKEFIKSDRMDKTEFWKLIEYSIAKSNNNKLLQEEAIVEKLVTYNAEQIIEFEKIFRELVIEADDFKIMAAQKVIEGYVSDDSYLYFRCWLIGKGEKIYTETLKNPEFLAENINQDEETYFEGLMYVATSAYQKKTSKKEEDETFPRTVCIEKGLDYDFGAPPTKGTDWREEDLPKTYPKLWEVFN</sequence>